<dbReference type="RefSeq" id="WP_176993713.1">
    <property type="nucleotide sequence ID" value="NZ_FNDJ01000031.1"/>
</dbReference>
<feature type="region of interest" description="Disordered" evidence="1">
    <location>
        <begin position="25"/>
        <end position="62"/>
    </location>
</feature>
<dbReference type="EMBL" id="FNDJ01000031">
    <property type="protein sequence ID" value="SDL81321.1"/>
    <property type="molecule type" value="Genomic_DNA"/>
</dbReference>
<protein>
    <submittedName>
        <fullName evidence="2">Uncharacterized protein</fullName>
    </submittedName>
</protein>
<evidence type="ECO:0000313" key="2">
    <source>
        <dbReference type="EMBL" id="SDL81321.1"/>
    </source>
</evidence>
<name>A0A1G9N4U7_9ACTN</name>
<reference evidence="2 3" key="1">
    <citation type="submission" date="2016-10" db="EMBL/GenBank/DDBJ databases">
        <authorList>
            <person name="de Groot N.N."/>
        </authorList>
    </citation>
    <scope>NUCLEOTIDE SEQUENCE [LARGE SCALE GENOMIC DNA]</scope>
    <source>
        <strain evidence="2 3">CGMCC 4.6533</strain>
    </source>
</reference>
<dbReference type="Proteomes" id="UP000199202">
    <property type="component" value="Unassembled WGS sequence"/>
</dbReference>
<dbReference type="AlphaFoldDB" id="A0A1G9N4U7"/>
<proteinExistence type="predicted"/>
<keyword evidence="3" id="KW-1185">Reference proteome</keyword>
<organism evidence="2 3">
    <name type="scientific">Nonomuraea jiangxiensis</name>
    <dbReference type="NCBI Taxonomy" id="633440"/>
    <lineage>
        <taxon>Bacteria</taxon>
        <taxon>Bacillati</taxon>
        <taxon>Actinomycetota</taxon>
        <taxon>Actinomycetes</taxon>
        <taxon>Streptosporangiales</taxon>
        <taxon>Streptosporangiaceae</taxon>
        <taxon>Nonomuraea</taxon>
    </lineage>
</organism>
<accession>A0A1G9N4U7</accession>
<evidence type="ECO:0000313" key="3">
    <source>
        <dbReference type="Proteomes" id="UP000199202"/>
    </source>
</evidence>
<evidence type="ECO:0000256" key="1">
    <source>
        <dbReference type="SAM" id="MobiDB-lite"/>
    </source>
</evidence>
<gene>
    <name evidence="2" type="ORF">SAMN05421869_13133</name>
</gene>
<sequence length="62" mass="6745">MRIPVDGVGLPGKIMLVGELAHLLDERGQPTPSPTWTPPRRRRPLAPFEIAPTVPAPSRRAA</sequence>